<dbReference type="EMBL" id="JAMTCO010000006">
    <property type="protein sequence ID" value="MCP2270228.1"/>
    <property type="molecule type" value="Genomic_DNA"/>
</dbReference>
<protein>
    <recommendedName>
        <fullName evidence="3">Pentapeptide repeat protein</fullName>
    </recommendedName>
</protein>
<reference evidence="1 2" key="1">
    <citation type="submission" date="2022-06" db="EMBL/GenBank/DDBJ databases">
        <title>Genomic Encyclopedia of Archaeal and Bacterial Type Strains, Phase II (KMG-II): from individual species to whole genera.</title>
        <authorList>
            <person name="Goeker M."/>
        </authorList>
    </citation>
    <scope>NUCLEOTIDE SEQUENCE [LARGE SCALE GENOMIC DNA]</scope>
    <source>
        <strain evidence="1 2">DSM 44255</strain>
    </source>
</reference>
<evidence type="ECO:0000313" key="2">
    <source>
        <dbReference type="Proteomes" id="UP001205185"/>
    </source>
</evidence>
<dbReference type="RefSeq" id="WP_253887210.1">
    <property type="nucleotide sequence ID" value="NZ_BAAAVB010000013.1"/>
</dbReference>
<organism evidence="1 2">
    <name type="scientific">Actinokineospora diospyrosa</name>
    <dbReference type="NCBI Taxonomy" id="103728"/>
    <lineage>
        <taxon>Bacteria</taxon>
        <taxon>Bacillati</taxon>
        <taxon>Actinomycetota</taxon>
        <taxon>Actinomycetes</taxon>
        <taxon>Pseudonocardiales</taxon>
        <taxon>Pseudonocardiaceae</taxon>
        <taxon>Actinokineospora</taxon>
    </lineage>
</organism>
<gene>
    <name evidence="1" type="ORF">LV75_002729</name>
</gene>
<accession>A0ABT1ICD8</accession>
<sequence length="238" mass="26183">MPSGKSLDVEGFHIRESFEGLDLDYFTAVAARFERCSFNGTRIRQACFGAGVETSEYVDCTFDKAHLSALSPGVARFERCTFRGTRVVKWLCDSIELIDCVFTGRISETNFAGAMSPMDARMIGRTTNRFEGNDFSGATLSGVAFRGGIDLLDQRLPTSGVVLVEDGATVLPRMLDLAKAWPDSPAKERIVATVEVDMMRLAGGQRHFLFTAATWDSKTYAGLDMYDKIVDLVRLAST</sequence>
<proteinExistence type="predicted"/>
<comment type="caution">
    <text evidence="1">The sequence shown here is derived from an EMBL/GenBank/DDBJ whole genome shotgun (WGS) entry which is preliminary data.</text>
</comment>
<evidence type="ECO:0008006" key="3">
    <source>
        <dbReference type="Google" id="ProtNLM"/>
    </source>
</evidence>
<dbReference type="Proteomes" id="UP001205185">
    <property type="component" value="Unassembled WGS sequence"/>
</dbReference>
<dbReference type="SUPFAM" id="SSF141571">
    <property type="entry name" value="Pentapeptide repeat-like"/>
    <property type="match status" value="1"/>
</dbReference>
<evidence type="ECO:0000313" key="1">
    <source>
        <dbReference type="EMBL" id="MCP2270228.1"/>
    </source>
</evidence>
<dbReference type="Gene3D" id="2.160.20.80">
    <property type="entry name" value="E3 ubiquitin-protein ligase SopA"/>
    <property type="match status" value="1"/>
</dbReference>
<keyword evidence="2" id="KW-1185">Reference proteome</keyword>
<name>A0ABT1ICD8_9PSEU</name>